<sequence length="296" mass="31861">MTGVRRSTEPLELIVEAKVADLLDRPDGDGVRAASLEPSGVCLHDGACYLIFDDSSGIACIEDLSGRSLCNRMLDASVGGHAQDREDIAFDPVSGHFFVLVEAVRHHGQLLSEVLEYAPDGTPLGRAVLDLILETQNKGLEGLSCVVRDGEPFLLGLCEGNRCHGGAEGRRPGGGRIHIFQQGPHHWTHVDVIRLPKDVDFVDYASVAVSGDRIAVVSQSSSALWIGKLAAKGFAVEDGGTIYRFPRDAQDRVVYGNVEGVSWLSGDRLVMVSDKAEKNSPARAKERSLHVFALPA</sequence>
<dbReference type="EMBL" id="JAQQEZ010000089">
    <property type="protein sequence ID" value="MFM0008241.1"/>
    <property type="molecule type" value="Genomic_DNA"/>
</dbReference>
<organism evidence="1 2">
    <name type="scientific">Paraburkholderia dipogonis</name>
    <dbReference type="NCBI Taxonomy" id="1211383"/>
    <lineage>
        <taxon>Bacteria</taxon>
        <taxon>Pseudomonadati</taxon>
        <taxon>Pseudomonadota</taxon>
        <taxon>Betaproteobacteria</taxon>
        <taxon>Burkholderiales</taxon>
        <taxon>Burkholderiaceae</taxon>
        <taxon>Paraburkholderia</taxon>
    </lineage>
</organism>
<accession>A0ABW9B8I1</accession>
<proteinExistence type="predicted"/>
<dbReference type="RefSeq" id="WP_408183207.1">
    <property type="nucleotide sequence ID" value="NZ_JAQQEZ010000089.1"/>
</dbReference>
<dbReference type="Proteomes" id="UP001629230">
    <property type="component" value="Unassembled WGS sequence"/>
</dbReference>
<name>A0ABW9B8I1_9BURK</name>
<evidence type="ECO:0000313" key="2">
    <source>
        <dbReference type="Proteomes" id="UP001629230"/>
    </source>
</evidence>
<reference evidence="1 2" key="1">
    <citation type="journal article" date="2024" name="Chem. Sci.">
        <title>Discovery of megapolipeptins by genome mining of a Burkholderiales bacteria collection.</title>
        <authorList>
            <person name="Paulo B.S."/>
            <person name="Recchia M.J.J."/>
            <person name="Lee S."/>
            <person name="Fergusson C.H."/>
            <person name="Romanowski S.B."/>
            <person name="Hernandez A."/>
            <person name="Krull N."/>
            <person name="Liu D.Y."/>
            <person name="Cavanagh H."/>
            <person name="Bos A."/>
            <person name="Gray C.A."/>
            <person name="Murphy B.T."/>
            <person name="Linington R.G."/>
            <person name="Eustaquio A.S."/>
        </authorList>
    </citation>
    <scope>NUCLEOTIDE SEQUENCE [LARGE SCALE GENOMIC DNA]</scope>
    <source>
        <strain evidence="1 2">RL17-350-BIC-A</strain>
    </source>
</reference>
<comment type="caution">
    <text evidence="1">The sequence shown here is derived from an EMBL/GenBank/DDBJ whole genome shotgun (WGS) entry which is preliminary data.</text>
</comment>
<protein>
    <submittedName>
        <fullName evidence="1">Uncharacterized protein</fullName>
    </submittedName>
</protein>
<gene>
    <name evidence="1" type="ORF">PQR57_45980</name>
</gene>
<keyword evidence="2" id="KW-1185">Reference proteome</keyword>
<evidence type="ECO:0000313" key="1">
    <source>
        <dbReference type="EMBL" id="MFM0008241.1"/>
    </source>
</evidence>